<evidence type="ECO:0000313" key="5">
    <source>
        <dbReference type="RefSeq" id="XP_040476061.1"/>
    </source>
</evidence>
<gene>
    <name evidence="5" type="primary">LOC121100099</name>
    <name evidence="3" type="synonym">LOC121100096</name>
    <name evidence="4" type="synonym">LOC121100098</name>
</gene>
<dbReference type="GeneID" id="121100099"/>
<feature type="compositionally biased region" description="Basic and acidic residues" evidence="1">
    <location>
        <begin position="173"/>
        <end position="187"/>
    </location>
</feature>
<feature type="region of interest" description="Disordered" evidence="1">
    <location>
        <begin position="167"/>
        <end position="187"/>
    </location>
</feature>
<dbReference type="AlphaFoldDB" id="A0A8M1EYN0"/>
<organism evidence="2 5">
    <name type="scientific">Ursus maritimus</name>
    <name type="common">Polar bear</name>
    <name type="synonym">Thalarctos maritimus</name>
    <dbReference type="NCBI Taxonomy" id="29073"/>
    <lineage>
        <taxon>Eukaryota</taxon>
        <taxon>Metazoa</taxon>
        <taxon>Chordata</taxon>
        <taxon>Craniata</taxon>
        <taxon>Vertebrata</taxon>
        <taxon>Euteleostomi</taxon>
        <taxon>Mammalia</taxon>
        <taxon>Eutheria</taxon>
        <taxon>Laurasiatheria</taxon>
        <taxon>Carnivora</taxon>
        <taxon>Caniformia</taxon>
        <taxon>Ursidae</taxon>
        <taxon>Ursus</taxon>
    </lineage>
</organism>
<evidence type="ECO:0000313" key="3">
    <source>
        <dbReference type="RefSeq" id="XP_040476058.1"/>
    </source>
</evidence>
<evidence type="ECO:0000256" key="1">
    <source>
        <dbReference type="SAM" id="MobiDB-lite"/>
    </source>
</evidence>
<keyword evidence="2" id="KW-1185">Reference proteome</keyword>
<dbReference type="RefSeq" id="XP_040476060.1">
    <property type="nucleotide sequence ID" value="XM_040620126.1"/>
</dbReference>
<feature type="region of interest" description="Disordered" evidence="1">
    <location>
        <begin position="1"/>
        <end position="154"/>
    </location>
</feature>
<dbReference type="KEGG" id="umr:121100096"/>
<reference evidence="3 4" key="1">
    <citation type="submission" date="2025-04" db="UniProtKB">
        <authorList>
            <consortium name="RefSeq"/>
        </authorList>
    </citation>
    <scope>IDENTIFICATION</scope>
    <source>
        <tissue evidence="3 4">Whole blood</tissue>
    </source>
</reference>
<dbReference type="KEGG" id="umr:121100098"/>
<sequence>MHERRKKLVSCPPLPGVATRVGCSRGDRTRRWAPPRELPALPAPPGGRERRGGGGGVPQPRSCDSLEARAAGVSGVSGTITKRSQESASLPQPQPPPLQLETGPGERRQLRRGPLSRPRLASHPPGLRSRPLGPAACAPRPAPRPAAEPARAAAAETKLFAPSDCLQLSPRLPCERPENRETRAARS</sequence>
<accession>A0A8M1EYN0</accession>
<evidence type="ECO:0000313" key="2">
    <source>
        <dbReference type="Proteomes" id="UP000261680"/>
    </source>
</evidence>
<dbReference type="Proteomes" id="UP000261680">
    <property type="component" value="Unplaced"/>
</dbReference>
<dbReference type="RefSeq" id="XP_040476061.1">
    <property type="nucleotide sequence ID" value="XM_040620127.1"/>
</dbReference>
<evidence type="ECO:0000313" key="4">
    <source>
        <dbReference type="RefSeq" id="XP_040476060.1"/>
    </source>
</evidence>
<proteinExistence type="predicted"/>
<dbReference type="KEGG" id="umr:121100099"/>
<feature type="compositionally biased region" description="Polar residues" evidence="1">
    <location>
        <begin position="76"/>
        <end position="89"/>
    </location>
</feature>
<dbReference type="RefSeq" id="XP_040476058.1">
    <property type="nucleotide sequence ID" value="XM_040620124.1"/>
</dbReference>
<protein>
    <submittedName>
        <fullName evidence="3 4">Protein FAM246C-like</fullName>
    </submittedName>
</protein>
<name>A0A8M1EYN0_URSMA</name>